<sequence length="75" mass="8881">MGTRESNSMKPGYEFHEVVYATFTKMLMDKYTKESLETQASRQRGMIWDLTWGLRVNGLPHHEWKTARKVVMEMV</sequence>
<dbReference type="Proteomes" id="UP000595519">
    <property type="component" value="Segment"/>
</dbReference>
<reference evidence="1 2" key="1">
    <citation type="journal article" date="2021" name="MSphere">
        <title>A Novel N4-Like Bacteriophage Isolated from a Wastewater Source in South India with Activity against Several Multidrug-Resistant Clinical Pseudomonas aeruginosa Isolates.</title>
        <authorList>
            <person name="Menon N.D."/>
            <person name="Kumar M.S."/>
            <person name="Satheesh Babu T.G."/>
            <person name="Bose S."/>
            <person name="Vijayakumar G."/>
            <person name="Baswe M."/>
            <person name="Chatterjee M."/>
            <person name="D'Silva J.R."/>
            <person name="Shetty K."/>
            <person name="Haripriyan J."/>
            <person name="Kumar A."/>
            <person name="Nair S."/>
            <person name="Somanath P."/>
            <person name="Nair B.G."/>
            <person name="Nizet V."/>
            <person name="Kumar G.B."/>
        </authorList>
    </citation>
    <scope>NUCLEOTIDE SEQUENCE [LARGE SCALE GENOMIC DNA]</scope>
</reference>
<evidence type="ECO:0000313" key="2">
    <source>
        <dbReference type="Proteomes" id="UP000595519"/>
    </source>
</evidence>
<evidence type="ECO:0000313" key="1">
    <source>
        <dbReference type="EMBL" id="QKE55995.1"/>
    </source>
</evidence>
<protein>
    <submittedName>
        <fullName evidence="1">Uncharacterized protein</fullName>
    </submittedName>
</protein>
<gene>
    <name evidence="1" type="ORF">AMP2_gp047</name>
</gene>
<organism evidence="1 2">
    <name type="scientific">Pseudomonas phage vB_Pae_AM.P2</name>
    <dbReference type="NCBI Taxonomy" id="2731695"/>
    <lineage>
        <taxon>Viruses</taxon>
        <taxon>Duplodnaviria</taxon>
        <taxon>Heunggongvirae</taxon>
        <taxon>Uroviricota</taxon>
        <taxon>Caudoviricetes</taxon>
        <taxon>Schitoviridae</taxon>
        <taxon>Migulavirinae</taxon>
        <taxon>Luzseptimavirus</taxon>
        <taxon>Luzseptimavirus KPP21</taxon>
    </lineage>
</organism>
<name>A0A7S5W9A4_9CAUD</name>
<proteinExistence type="predicted"/>
<dbReference type="EMBL" id="MT416090">
    <property type="protein sequence ID" value="QKE55995.1"/>
    <property type="molecule type" value="Genomic_DNA"/>
</dbReference>
<accession>A0A7S5W9A4</accession>